<dbReference type="InterPro" id="IPR001128">
    <property type="entry name" value="Cyt_P450"/>
</dbReference>
<evidence type="ECO:0000313" key="9">
    <source>
        <dbReference type="Proteomes" id="UP001595767"/>
    </source>
</evidence>
<evidence type="ECO:0000313" key="8">
    <source>
        <dbReference type="EMBL" id="MFC4127899.1"/>
    </source>
</evidence>
<keyword evidence="4 7" id="KW-0560">Oxidoreductase</keyword>
<comment type="caution">
    <text evidence="8">The sequence shown here is derived from an EMBL/GenBank/DDBJ whole genome shotgun (WGS) entry which is preliminary data.</text>
</comment>
<dbReference type="SUPFAM" id="SSF48264">
    <property type="entry name" value="Cytochrome P450"/>
    <property type="match status" value="1"/>
</dbReference>
<organism evidence="8 9">
    <name type="scientific">Nocardia rhizosphaerae</name>
    <dbReference type="NCBI Taxonomy" id="1691571"/>
    <lineage>
        <taxon>Bacteria</taxon>
        <taxon>Bacillati</taxon>
        <taxon>Actinomycetota</taxon>
        <taxon>Actinomycetes</taxon>
        <taxon>Mycobacteriales</taxon>
        <taxon>Nocardiaceae</taxon>
        <taxon>Nocardia</taxon>
    </lineage>
</organism>
<gene>
    <name evidence="8" type="ORF">ACFOW8_23520</name>
</gene>
<reference evidence="9" key="1">
    <citation type="journal article" date="2019" name="Int. J. Syst. Evol. Microbiol.">
        <title>The Global Catalogue of Microorganisms (GCM) 10K type strain sequencing project: providing services to taxonomists for standard genome sequencing and annotation.</title>
        <authorList>
            <consortium name="The Broad Institute Genomics Platform"/>
            <consortium name="The Broad Institute Genome Sequencing Center for Infectious Disease"/>
            <person name="Wu L."/>
            <person name="Ma J."/>
        </authorList>
    </citation>
    <scope>NUCLEOTIDE SEQUENCE [LARGE SCALE GENOMIC DNA]</scope>
    <source>
        <strain evidence="9">CGMCC 4.7204</strain>
    </source>
</reference>
<protein>
    <submittedName>
        <fullName evidence="8">Cytochrome P450</fullName>
    </submittedName>
</protein>
<dbReference type="InterPro" id="IPR002397">
    <property type="entry name" value="Cyt_P450_B"/>
</dbReference>
<proteinExistence type="inferred from homology"/>
<dbReference type="PANTHER" id="PTHR46696:SF1">
    <property type="entry name" value="CYTOCHROME P450 YJIB-RELATED"/>
    <property type="match status" value="1"/>
</dbReference>
<evidence type="ECO:0000256" key="7">
    <source>
        <dbReference type="RuleBase" id="RU000461"/>
    </source>
</evidence>
<sequence length="401" mass="45537">MPTALIDLACPEYRLRPWDIYRRLRDDHPVYLMPDYTPDGEDVYVLSRYDDVGLALKDKARFSSQIQRDNYMNLPMLVNRDAPEHTRLRHSTNKAFNARLVRQLSGWVRGLVDELLADLYRHESVEFVDAYSTALPLRVVGGMLGVPLDRKADLRRWSQAVMNSFAVSAGLDPDTVPGFFEDVVEFSNYMEELAHERRGKPNRGDILGELVEEHENGALTRDELVTMAWSFIAAGHETTMNLLGGGIEMLLRTPELAAELRADPALTTAFIEEYLRVYSPTQWLLRRTLTEVTLHDTVIPAGALVHVVLGAANRDPRQFTDPDEIDLDRPNVNRHFAFGAGAHFCPGAALSRLLAETTFRAFYPVLDRFALDPQRPARLRTQQGSYGFAQMWLRVSPPEDR</sequence>
<dbReference type="PANTHER" id="PTHR46696">
    <property type="entry name" value="P450, PUTATIVE (EUROFUNG)-RELATED"/>
    <property type="match status" value="1"/>
</dbReference>
<evidence type="ECO:0000256" key="5">
    <source>
        <dbReference type="ARBA" id="ARBA00023004"/>
    </source>
</evidence>
<keyword evidence="9" id="KW-1185">Reference proteome</keyword>
<dbReference type="Gene3D" id="1.10.630.10">
    <property type="entry name" value="Cytochrome P450"/>
    <property type="match status" value="1"/>
</dbReference>
<evidence type="ECO:0000256" key="4">
    <source>
        <dbReference type="ARBA" id="ARBA00023002"/>
    </source>
</evidence>
<dbReference type="Proteomes" id="UP001595767">
    <property type="component" value="Unassembled WGS sequence"/>
</dbReference>
<keyword evidence="2 7" id="KW-0349">Heme</keyword>
<dbReference type="Pfam" id="PF00067">
    <property type="entry name" value="p450"/>
    <property type="match status" value="1"/>
</dbReference>
<evidence type="ECO:0000256" key="3">
    <source>
        <dbReference type="ARBA" id="ARBA00022723"/>
    </source>
</evidence>
<evidence type="ECO:0000256" key="2">
    <source>
        <dbReference type="ARBA" id="ARBA00022617"/>
    </source>
</evidence>
<dbReference type="EMBL" id="JBHSBA010000015">
    <property type="protein sequence ID" value="MFC4127899.1"/>
    <property type="molecule type" value="Genomic_DNA"/>
</dbReference>
<comment type="similarity">
    <text evidence="1 7">Belongs to the cytochrome P450 family.</text>
</comment>
<keyword evidence="6 7" id="KW-0503">Monooxygenase</keyword>
<dbReference type="RefSeq" id="WP_378553618.1">
    <property type="nucleotide sequence ID" value="NZ_JBHSBA010000015.1"/>
</dbReference>
<dbReference type="PROSITE" id="PS00086">
    <property type="entry name" value="CYTOCHROME_P450"/>
    <property type="match status" value="1"/>
</dbReference>
<dbReference type="InterPro" id="IPR017972">
    <property type="entry name" value="Cyt_P450_CS"/>
</dbReference>
<dbReference type="InterPro" id="IPR036396">
    <property type="entry name" value="Cyt_P450_sf"/>
</dbReference>
<evidence type="ECO:0000256" key="6">
    <source>
        <dbReference type="ARBA" id="ARBA00023033"/>
    </source>
</evidence>
<keyword evidence="5 7" id="KW-0408">Iron</keyword>
<name>A0ABV8LC46_9NOCA</name>
<evidence type="ECO:0000256" key="1">
    <source>
        <dbReference type="ARBA" id="ARBA00010617"/>
    </source>
</evidence>
<keyword evidence="3 7" id="KW-0479">Metal-binding</keyword>
<dbReference type="PRINTS" id="PR00359">
    <property type="entry name" value="BP450"/>
</dbReference>
<accession>A0ABV8LC46</accession>